<dbReference type="NCBIfam" id="NF003037">
    <property type="entry name" value="PRK03932.1"/>
    <property type="match status" value="1"/>
</dbReference>
<evidence type="ECO:0000256" key="6">
    <source>
        <dbReference type="ARBA" id="ARBA00023146"/>
    </source>
</evidence>
<dbReference type="SUPFAM" id="SSF50249">
    <property type="entry name" value="Nucleic acid-binding proteins"/>
    <property type="match status" value="1"/>
</dbReference>
<dbReference type="Proteomes" id="UP000485569">
    <property type="component" value="Unassembled WGS sequence"/>
</dbReference>
<proteinExistence type="inferred from homology"/>
<dbReference type="HAMAP" id="MF_00534">
    <property type="entry name" value="Asn_tRNA_synth"/>
    <property type="match status" value="1"/>
</dbReference>
<reference evidence="9" key="1">
    <citation type="submission" date="2017-02" db="EMBL/GenBank/DDBJ databases">
        <title>Delving into the versatile metabolic prowess of the omnipresent phylum Bacteroidetes.</title>
        <authorList>
            <person name="Nobu M.K."/>
            <person name="Mei R."/>
            <person name="Narihiro T."/>
            <person name="Kuroda K."/>
            <person name="Liu W.-T."/>
        </authorList>
    </citation>
    <scope>NUCLEOTIDE SEQUENCE</scope>
    <source>
        <strain evidence="9">ADurb.Bin276</strain>
    </source>
</reference>
<dbReference type="GO" id="GO:0005737">
    <property type="term" value="C:cytoplasm"/>
    <property type="evidence" value="ECO:0007669"/>
    <property type="project" value="UniProtKB-SubCell"/>
</dbReference>
<dbReference type="InterPro" id="IPR004522">
    <property type="entry name" value="Asn-tRNA-ligase"/>
</dbReference>
<dbReference type="EC" id="6.1.1.22" evidence="7"/>
<keyword evidence="3 7" id="KW-0547">Nucleotide-binding</keyword>
<dbReference type="GO" id="GO:0005524">
    <property type="term" value="F:ATP binding"/>
    <property type="evidence" value="ECO:0007669"/>
    <property type="project" value="UniProtKB-UniRule"/>
</dbReference>
<keyword evidence="4 7" id="KW-0067">ATP-binding</keyword>
<dbReference type="Pfam" id="PF00152">
    <property type="entry name" value="tRNA-synt_2"/>
    <property type="match status" value="1"/>
</dbReference>
<feature type="domain" description="Aminoacyl-transfer RNA synthetases class-II family profile" evidence="8">
    <location>
        <begin position="134"/>
        <end position="424"/>
    </location>
</feature>
<accession>A0A1V5T1Y2</accession>
<keyword evidence="7" id="KW-0963">Cytoplasm</keyword>
<dbReference type="AlphaFoldDB" id="A0A1V5T1Y2"/>
<dbReference type="InterPro" id="IPR004365">
    <property type="entry name" value="NA-bd_OB_tRNA"/>
</dbReference>
<evidence type="ECO:0000313" key="9">
    <source>
        <dbReference type="EMBL" id="OQA60421.1"/>
    </source>
</evidence>
<dbReference type="GO" id="GO:0006421">
    <property type="term" value="P:asparaginyl-tRNA aminoacylation"/>
    <property type="evidence" value="ECO:0007669"/>
    <property type="project" value="UniProtKB-UniRule"/>
</dbReference>
<dbReference type="InterPro" id="IPR002312">
    <property type="entry name" value="Asp/Asn-tRNA-synth_IIb"/>
</dbReference>
<keyword evidence="6 7" id="KW-0030">Aminoacyl-tRNA synthetase</keyword>
<evidence type="ECO:0000256" key="1">
    <source>
        <dbReference type="ARBA" id="ARBA00008226"/>
    </source>
</evidence>
<dbReference type="PRINTS" id="PR01042">
    <property type="entry name" value="TRNASYNTHASP"/>
</dbReference>
<dbReference type="InterPro" id="IPR012340">
    <property type="entry name" value="NA-bd_OB-fold"/>
</dbReference>
<sequence length="434" mass="50071">MDIPWVSIGRISDFEGKVVELRGWLSNKRSSGKVAFLIIRDGSGFIQGTAFVGDFFTKDQLDEIKRIPIESSILIQGKVRREERAPGGYELEISSFQLVFPSEEYPIQKMEHSVDYLMERRHLWLRSKKQNALLRIRNVVMMSIHEFLQSEGFILLDSPILTPAACEGTSTLFELQYFDIGKAYLSQSGQLYMEAGAAAFGKVYCLAPTFRAEKSKTRRHLTEFWMLEPEVAYYDWQDNMVLQEKLVSFIVNQALKKCQNELEILERDTTPLQKIQPPFPRISYTEAIEVLKKKGSPAQWGDDFGGDEETMISEDFDRPVFIHHYPAHIKAFYMQPDPENPTMVLNDDLIAPEGYGEIIGGSERIHDLALLEKRLEEHHLPREAFEWYLDLRRYGTVPHSGFGLGVERTVAWIAGVKHIREAIPFPRQIYRIYP</sequence>
<dbReference type="Gene3D" id="2.40.50.140">
    <property type="entry name" value="Nucleic acid-binding proteins"/>
    <property type="match status" value="1"/>
</dbReference>
<comment type="subunit">
    <text evidence="7">Homodimer.</text>
</comment>
<name>A0A1V5T1Y2_9BACT</name>
<dbReference type="InterPro" id="IPR006195">
    <property type="entry name" value="aa-tRNA-synth_II"/>
</dbReference>
<evidence type="ECO:0000256" key="2">
    <source>
        <dbReference type="ARBA" id="ARBA00022598"/>
    </source>
</evidence>
<keyword evidence="5 7" id="KW-0648">Protein biosynthesis</keyword>
<dbReference type="InterPro" id="IPR045864">
    <property type="entry name" value="aa-tRNA-synth_II/BPL/LPL"/>
</dbReference>
<comment type="similarity">
    <text evidence="1 7">Belongs to the class-II aminoacyl-tRNA synthetase family.</text>
</comment>
<evidence type="ECO:0000256" key="5">
    <source>
        <dbReference type="ARBA" id="ARBA00022917"/>
    </source>
</evidence>
<dbReference type="Gene3D" id="3.30.930.10">
    <property type="entry name" value="Bira Bifunctional Protein, Domain 2"/>
    <property type="match status" value="1"/>
</dbReference>
<evidence type="ECO:0000259" key="8">
    <source>
        <dbReference type="PROSITE" id="PS50862"/>
    </source>
</evidence>
<dbReference type="PANTHER" id="PTHR22594">
    <property type="entry name" value="ASPARTYL/LYSYL-TRNA SYNTHETASE"/>
    <property type="match status" value="1"/>
</dbReference>
<dbReference type="EMBL" id="MWBQ01000037">
    <property type="protein sequence ID" value="OQA60421.1"/>
    <property type="molecule type" value="Genomic_DNA"/>
</dbReference>
<dbReference type="PANTHER" id="PTHR22594:SF34">
    <property type="entry name" value="ASPARAGINE--TRNA LIGASE, MITOCHONDRIAL-RELATED"/>
    <property type="match status" value="1"/>
</dbReference>
<organism evidence="9">
    <name type="scientific">Candidatus Atribacter allofermentans</name>
    <dbReference type="NCBI Taxonomy" id="1852833"/>
    <lineage>
        <taxon>Bacteria</taxon>
        <taxon>Pseudomonadati</taxon>
        <taxon>Atribacterota</taxon>
        <taxon>Atribacteria</taxon>
        <taxon>Atribacterales</taxon>
        <taxon>Atribacteraceae</taxon>
        <taxon>Atribacter</taxon>
    </lineage>
</organism>
<comment type="subcellular location">
    <subcellularLocation>
        <location evidence="7">Cytoplasm</location>
    </subcellularLocation>
</comment>
<dbReference type="Pfam" id="PF01336">
    <property type="entry name" value="tRNA_anti-codon"/>
    <property type="match status" value="1"/>
</dbReference>
<evidence type="ECO:0000256" key="7">
    <source>
        <dbReference type="HAMAP-Rule" id="MF_00534"/>
    </source>
</evidence>
<gene>
    <name evidence="7 9" type="primary">asnS</name>
    <name evidence="9" type="ORF">BWY41_00643</name>
</gene>
<comment type="catalytic activity">
    <reaction evidence="7">
        <text>tRNA(Asn) + L-asparagine + ATP = L-asparaginyl-tRNA(Asn) + AMP + diphosphate + H(+)</text>
        <dbReference type="Rhea" id="RHEA:11180"/>
        <dbReference type="Rhea" id="RHEA-COMP:9659"/>
        <dbReference type="Rhea" id="RHEA-COMP:9674"/>
        <dbReference type="ChEBI" id="CHEBI:15378"/>
        <dbReference type="ChEBI" id="CHEBI:30616"/>
        <dbReference type="ChEBI" id="CHEBI:33019"/>
        <dbReference type="ChEBI" id="CHEBI:58048"/>
        <dbReference type="ChEBI" id="CHEBI:78442"/>
        <dbReference type="ChEBI" id="CHEBI:78515"/>
        <dbReference type="ChEBI" id="CHEBI:456215"/>
        <dbReference type="EC" id="6.1.1.22"/>
    </reaction>
</comment>
<keyword evidence="2 7" id="KW-0436">Ligase</keyword>
<dbReference type="GO" id="GO:0003676">
    <property type="term" value="F:nucleic acid binding"/>
    <property type="evidence" value="ECO:0007669"/>
    <property type="project" value="InterPro"/>
</dbReference>
<dbReference type="SUPFAM" id="SSF55681">
    <property type="entry name" value="Class II aaRS and biotin synthetases"/>
    <property type="match status" value="1"/>
</dbReference>
<dbReference type="InterPro" id="IPR004364">
    <property type="entry name" value="Aa-tRNA-synt_II"/>
</dbReference>
<evidence type="ECO:0000256" key="4">
    <source>
        <dbReference type="ARBA" id="ARBA00022840"/>
    </source>
</evidence>
<dbReference type="NCBIfam" id="TIGR00457">
    <property type="entry name" value="asnS"/>
    <property type="match status" value="1"/>
</dbReference>
<evidence type="ECO:0000256" key="3">
    <source>
        <dbReference type="ARBA" id="ARBA00022741"/>
    </source>
</evidence>
<comment type="caution">
    <text evidence="9">The sequence shown here is derived from an EMBL/GenBank/DDBJ whole genome shotgun (WGS) entry which is preliminary data.</text>
</comment>
<dbReference type="GO" id="GO:0004816">
    <property type="term" value="F:asparagine-tRNA ligase activity"/>
    <property type="evidence" value="ECO:0007669"/>
    <property type="project" value="UniProtKB-UniRule"/>
</dbReference>
<dbReference type="CDD" id="cd00776">
    <property type="entry name" value="AsxRS_core"/>
    <property type="match status" value="1"/>
</dbReference>
<dbReference type="PROSITE" id="PS50862">
    <property type="entry name" value="AA_TRNA_LIGASE_II"/>
    <property type="match status" value="1"/>
</dbReference>
<protein>
    <recommendedName>
        <fullName evidence="7">Asparagine--tRNA ligase</fullName>
        <ecNumber evidence="7">6.1.1.22</ecNumber>
    </recommendedName>
    <alternativeName>
        <fullName evidence="7">Asparaginyl-tRNA synthetase</fullName>
        <shortName evidence="7">AsnRS</shortName>
    </alternativeName>
</protein>